<dbReference type="GO" id="GO:0003677">
    <property type="term" value="F:DNA binding"/>
    <property type="evidence" value="ECO:0007669"/>
    <property type="project" value="InterPro"/>
</dbReference>
<dbReference type="InterPro" id="IPR034154">
    <property type="entry name" value="TOPRIM_DnaG/twinkle"/>
</dbReference>
<feature type="region of interest" description="Disordered" evidence="1">
    <location>
        <begin position="823"/>
        <end position="856"/>
    </location>
</feature>
<organism evidence="2 3">
    <name type="scientific">Aeoliella mucimassa</name>
    <dbReference type="NCBI Taxonomy" id="2527972"/>
    <lineage>
        <taxon>Bacteria</taxon>
        <taxon>Pseudomonadati</taxon>
        <taxon>Planctomycetota</taxon>
        <taxon>Planctomycetia</taxon>
        <taxon>Pirellulales</taxon>
        <taxon>Lacipirellulaceae</taxon>
        <taxon>Aeoliella</taxon>
    </lineage>
</organism>
<proteinExistence type="predicted"/>
<dbReference type="InterPro" id="IPR025048">
    <property type="entry name" value="DUF3987"/>
</dbReference>
<dbReference type="AlphaFoldDB" id="A0A518AQK9"/>
<dbReference type="Pfam" id="PF13148">
    <property type="entry name" value="DUF3987"/>
    <property type="match status" value="1"/>
</dbReference>
<evidence type="ECO:0000313" key="3">
    <source>
        <dbReference type="Proteomes" id="UP000315750"/>
    </source>
</evidence>
<evidence type="ECO:0000256" key="1">
    <source>
        <dbReference type="SAM" id="MobiDB-lite"/>
    </source>
</evidence>
<evidence type="ECO:0008006" key="4">
    <source>
        <dbReference type="Google" id="ProtNLM"/>
    </source>
</evidence>
<dbReference type="Proteomes" id="UP000315750">
    <property type="component" value="Chromosome"/>
</dbReference>
<dbReference type="GO" id="GO:0008270">
    <property type="term" value="F:zinc ion binding"/>
    <property type="evidence" value="ECO:0007669"/>
    <property type="project" value="InterPro"/>
</dbReference>
<dbReference type="CDD" id="cd01029">
    <property type="entry name" value="TOPRIM_primases"/>
    <property type="match status" value="1"/>
</dbReference>
<reference evidence="2 3" key="1">
    <citation type="submission" date="2019-02" db="EMBL/GenBank/DDBJ databases">
        <title>Deep-cultivation of Planctomycetes and their phenomic and genomic characterization uncovers novel biology.</title>
        <authorList>
            <person name="Wiegand S."/>
            <person name="Jogler M."/>
            <person name="Boedeker C."/>
            <person name="Pinto D."/>
            <person name="Vollmers J."/>
            <person name="Rivas-Marin E."/>
            <person name="Kohn T."/>
            <person name="Peeters S.H."/>
            <person name="Heuer A."/>
            <person name="Rast P."/>
            <person name="Oberbeckmann S."/>
            <person name="Bunk B."/>
            <person name="Jeske O."/>
            <person name="Meyerdierks A."/>
            <person name="Storesund J.E."/>
            <person name="Kallscheuer N."/>
            <person name="Luecker S."/>
            <person name="Lage O.M."/>
            <person name="Pohl T."/>
            <person name="Merkel B.J."/>
            <person name="Hornburger P."/>
            <person name="Mueller R.-W."/>
            <person name="Bruemmer F."/>
            <person name="Labrenz M."/>
            <person name="Spormann A.M."/>
            <person name="Op den Camp H."/>
            <person name="Overmann J."/>
            <person name="Amann R."/>
            <person name="Jetten M.S.M."/>
            <person name="Mascher T."/>
            <person name="Medema M.H."/>
            <person name="Devos D.P."/>
            <person name="Kaster A.-K."/>
            <person name="Ovreas L."/>
            <person name="Rohde M."/>
            <person name="Galperin M.Y."/>
            <person name="Jogler C."/>
        </authorList>
    </citation>
    <scope>NUCLEOTIDE SEQUENCE [LARGE SCALE GENOMIC DNA]</scope>
    <source>
        <strain evidence="2 3">Pan181</strain>
    </source>
</reference>
<sequence>MPPEPIESLSLRPREAARALGISPRTLWGLTAPRGPIPCLRIGDGKRKTVLYPVAELQAWLTQETRIAKGGKMSPVELLLSKLLDSKRSGNAWSARCPAHEDRRASLSVGEGEDGRALVRCHAGCDVEAICSAVGLRVVDLMPKICEPHNPSKVKNNAKPRIVAKYSYRDEAGKLLFQALRYEPKDFRQRRPAGRGRWEWSVKGVRVVPYNLPDLIAKSSKAVMVVEGEKDVDNLARLGVLATCNSGGAGKWTGEHAKFLAGRKVVVLPDNDEHGQNHAQQVAQSLQSIAQSVRVVNLPGLQPKGDVSDWIAAGGTREELKRLAEATPLWTLEAQPWPEIQPFDVLYLPEFPTAMLPEVLRNWVEAESHATQTPADLAALLALSVCAVGIARRVVVEPRPGWREPVNLFTAVLLEPGNRKSAVFSDAIKPLRDVETELIEASMPEVARMQSARRQDEARLRKLEKVSAEKGDILAREEAGDLSVGLANLPEPVLPRLLVDDATAEKLGIMLAEQGGRIASMSPEGGVFDLIAGLYSKSGMPQFGVYLMGHSGDDLITDRVSRKSVSVERPALTCAYAIQPAVIEGLADNTAFRGRGLLARFLYAAPRSWIGQREIAPAPVSDVIREAYRQTVRRLLSTEGEITLELDSHADAHFQGWEAEIEEMLGDGGLMETTRDWGAKLAGATLRIAVVLHCVEHGLEGQIEMPTIVAAIEIADYLVPHAEAVLTLMCAGVSNDNDGSQYVLRWIERHGLSHFTKRDAQQHGKRKFPRAEDIDPALKTLVLRGYIRERPIEKKGPGRPPSPVFDVNPLAFVDAKPKGCSFNSQNSFNSSETSDTEDNENAPEHILNKNGMEVTM</sequence>
<dbReference type="GO" id="GO:0006260">
    <property type="term" value="P:DNA replication"/>
    <property type="evidence" value="ECO:0007669"/>
    <property type="project" value="InterPro"/>
</dbReference>
<protein>
    <recommendedName>
        <fullName evidence="4">DUF3987 domain-containing protein</fullName>
    </recommendedName>
</protein>
<dbReference type="Gene3D" id="3.90.580.10">
    <property type="entry name" value="Zinc finger, CHC2-type domain"/>
    <property type="match status" value="1"/>
</dbReference>
<dbReference type="KEGG" id="amuc:Pan181_32240"/>
<name>A0A518AQK9_9BACT</name>
<dbReference type="Pfam" id="PF13155">
    <property type="entry name" value="Toprim_2"/>
    <property type="match status" value="1"/>
</dbReference>
<dbReference type="Gene3D" id="3.40.1360.10">
    <property type="match status" value="1"/>
</dbReference>
<dbReference type="SUPFAM" id="SSF56731">
    <property type="entry name" value="DNA primase core"/>
    <property type="match status" value="1"/>
</dbReference>
<accession>A0A518AQK9</accession>
<gene>
    <name evidence="2" type="ORF">Pan181_32240</name>
</gene>
<dbReference type="InterPro" id="IPR036977">
    <property type="entry name" value="DNA_primase_Znf_CHC2"/>
</dbReference>
<evidence type="ECO:0000313" key="2">
    <source>
        <dbReference type="EMBL" id="QDU57010.1"/>
    </source>
</evidence>
<dbReference type="EMBL" id="CP036278">
    <property type="protein sequence ID" value="QDU57010.1"/>
    <property type="molecule type" value="Genomic_DNA"/>
</dbReference>
<keyword evidence="3" id="KW-1185">Reference proteome</keyword>